<evidence type="ECO:0000313" key="8">
    <source>
        <dbReference type="Proteomes" id="UP000663834"/>
    </source>
</evidence>
<accession>A0A815QTC1</accession>
<reference evidence="3" key="1">
    <citation type="submission" date="2021-02" db="EMBL/GenBank/DDBJ databases">
        <authorList>
            <person name="Nowell W R."/>
        </authorList>
    </citation>
    <scope>NUCLEOTIDE SEQUENCE</scope>
</reference>
<dbReference type="PANTHER" id="PTHR37162:SF11">
    <property type="match status" value="1"/>
</dbReference>
<protein>
    <submittedName>
        <fullName evidence="3">Uncharacterized protein</fullName>
    </submittedName>
</protein>
<evidence type="ECO:0000313" key="4">
    <source>
        <dbReference type="EMBL" id="CAF2100754.1"/>
    </source>
</evidence>
<dbReference type="EMBL" id="CAJNRE010011357">
    <property type="protein sequence ID" value="CAF2100754.1"/>
    <property type="molecule type" value="Genomic_DNA"/>
</dbReference>
<evidence type="ECO:0000313" key="2">
    <source>
        <dbReference type="EMBL" id="CAF1138746.1"/>
    </source>
</evidence>
<proteinExistence type="predicted"/>
<dbReference type="EMBL" id="CAJOBJ010001456">
    <property type="protein sequence ID" value="CAF3880122.1"/>
    <property type="molecule type" value="Genomic_DNA"/>
</dbReference>
<dbReference type="Proteomes" id="UP000663855">
    <property type="component" value="Unassembled WGS sequence"/>
</dbReference>
<sequence length="743" mass="85372">MPKETTSLSPQWQHNTTSKGKSYSLWLREGKTKSTLIRTACDTELNHGHGGWTNVKSHGEQSKHLRFLKDALESGQLKSSNTTKSSSINNNINESLHRSITTLPTTINKSSYWPLNNMSDRQLTQVEKVLRAECYWTMAVSQLGFSCAAAPNMPQLFAAMFPDSRIAADLAKTDGQRSPVVVDGIVQFFVHELVKDVLTAPAYSLIFDENTIVGGPKQLDVHIRYWSEYKHGITTRYWRSIVYGNTTSEIIGRYLIDLLKVDGLDLCKLFQLGEIITNRDNMNSNTAIAMMIDKKIRMERETKTGVAVDKGLVSIGSCPLHAIQNVFMNGFTASKWQIDEIVHDFSFFFAQSSARSQDYLKAMENINSGSHQFSKQYVFSRWIEVGSSVERILRQWRVLIEYFITYLPKVNKMIVTNERWKRIKELLERKQVLALLFFFQYLYRHSFWKRLIWLQKQLPNIHILYEECTDFLRHVLQCFVKDDLLLNKTGKQLLMVQFDVATNQKAEAQLAIGESARNMLKDLSMIEKNLFMKDVRAIYSLITRELLHLLPLDNGLLRHLQFTHPLLRQQDCARASVMIVARDLPQFISENEIDRLHAEWLIYENETIPDEWYEQKPINSKLPQVTKYYPIDHYWKHIFSLKNSSGNAKFVVLGKLVKSLLSLSHGNGDIDSDLCENEMFVAEDHSPLNIATINGLRATKDAVRFYAGGKVHEVPISKALLDSVKQVCSRASVNPYKTQQLLK</sequence>
<comment type="caution">
    <text evidence="3">The sequence shown here is derived from an EMBL/GenBank/DDBJ whole genome shotgun (WGS) entry which is preliminary data.</text>
</comment>
<dbReference type="EMBL" id="CAJOBI010000059">
    <property type="protein sequence ID" value="CAF3789289.1"/>
    <property type="molecule type" value="Genomic_DNA"/>
</dbReference>
<feature type="region of interest" description="Disordered" evidence="1">
    <location>
        <begin position="1"/>
        <end position="20"/>
    </location>
</feature>
<organism evidence="3 8">
    <name type="scientific">Rotaria magnacalcarata</name>
    <dbReference type="NCBI Taxonomy" id="392030"/>
    <lineage>
        <taxon>Eukaryota</taxon>
        <taxon>Metazoa</taxon>
        <taxon>Spiralia</taxon>
        <taxon>Gnathifera</taxon>
        <taxon>Rotifera</taxon>
        <taxon>Eurotatoria</taxon>
        <taxon>Bdelloidea</taxon>
        <taxon>Philodinida</taxon>
        <taxon>Philodinidae</taxon>
        <taxon>Rotaria</taxon>
    </lineage>
</organism>
<dbReference type="Proteomes" id="UP000676336">
    <property type="component" value="Unassembled WGS sequence"/>
</dbReference>
<dbReference type="EMBL" id="CAJNOW010005876">
    <property type="protein sequence ID" value="CAF1466721.1"/>
    <property type="molecule type" value="Genomic_DNA"/>
</dbReference>
<evidence type="ECO:0000313" key="5">
    <source>
        <dbReference type="EMBL" id="CAF3789289.1"/>
    </source>
</evidence>
<dbReference type="Proteomes" id="UP000663824">
    <property type="component" value="Unassembled WGS sequence"/>
</dbReference>
<dbReference type="OrthoDB" id="6498426at2759"/>
<gene>
    <name evidence="6" type="ORF">BYL167_LOCUS7061</name>
    <name evidence="2" type="ORF">CJN711_LOCUS8937</name>
    <name evidence="7" type="ORF">GIL414_LOCUS5499</name>
    <name evidence="3" type="ORF">KQP761_LOCUS12828</name>
    <name evidence="4" type="ORF">MBJ925_LOCUS22222</name>
    <name evidence="5" type="ORF">SMN809_LOCUS543</name>
</gene>
<dbReference type="EMBL" id="CAJNOV010003328">
    <property type="protein sequence ID" value="CAF1138746.1"/>
    <property type="molecule type" value="Genomic_DNA"/>
</dbReference>
<dbReference type="Proteomes" id="UP000663834">
    <property type="component" value="Unassembled WGS sequence"/>
</dbReference>
<name>A0A815QTC1_9BILA</name>
<dbReference type="Proteomes" id="UP000681967">
    <property type="component" value="Unassembled WGS sequence"/>
</dbReference>
<dbReference type="EMBL" id="CAJOBH010001792">
    <property type="protein sequence ID" value="CAF3873698.1"/>
    <property type="molecule type" value="Genomic_DNA"/>
</dbReference>
<dbReference type="AlphaFoldDB" id="A0A815QTC1"/>
<dbReference type="Proteomes" id="UP000681720">
    <property type="component" value="Unassembled WGS sequence"/>
</dbReference>
<evidence type="ECO:0000313" key="6">
    <source>
        <dbReference type="EMBL" id="CAF3873698.1"/>
    </source>
</evidence>
<evidence type="ECO:0000313" key="3">
    <source>
        <dbReference type="EMBL" id="CAF1466721.1"/>
    </source>
</evidence>
<evidence type="ECO:0000256" key="1">
    <source>
        <dbReference type="SAM" id="MobiDB-lite"/>
    </source>
</evidence>
<dbReference type="PANTHER" id="PTHR37162">
    <property type="entry name" value="HAT FAMILY DIMERISATION DOMAINCONTAINING PROTEIN-RELATED"/>
    <property type="match status" value="1"/>
</dbReference>
<evidence type="ECO:0000313" key="7">
    <source>
        <dbReference type="EMBL" id="CAF3880122.1"/>
    </source>
</evidence>